<dbReference type="GO" id="GO:0031123">
    <property type="term" value="P:RNA 3'-end processing"/>
    <property type="evidence" value="ECO:0007669"/>
    <property type="project" value="TreeGrafter"/>
</dbReference>
<dbReference type="Gene3D" id="1.10.1410.10">
    <property type="match status" value="1"/>
</dbReference>
<dbReference type="PANTHER" id="PTHR12271">
    <property type="entry name" value="POLY A POLYMERASE CID PAP -RELATED"/>
    <property type="match status" value="1"/>
</dbReference>
<dbReference type="SUPFAM" id="SSF81301">
    <property type="entry name" value="Nucleotidyltransferase"/>
    <property type="match status" value="1"/>
</dbReference>
<comment type="subcellular location">
    <subcellularLocation>
        <location evidence="3">Cytoplasm</location>
    </subcellularLocation>
</comment>
<organism evidence="10">
    <name type="scientific">Hexamita inflata</name>
    <dbReference type="NCBI Taxonomy" id="28002"/>
    <lineage>
        <taxon>Eukaryota</taxon>
        <taxon>Metamonada</taxon>
        <taxon>Diplomonadida</taxon>
        <taxon>Hexamitidae</taxon>
        <taxon>Hexamitinae</taxon>
        <taxon>Hexamita</taxon>
    </lineage>
</organism>
<evidence type="ECO:0000256" key="7">
    <source>
        <dbReference type="ARBA" id="ARBA00022842"/>
    </source>
</evidence>
<evidence type="ECO:0000256" key="2">
    <source>
        <dbReference type="ARBA" id="ARBA00001946"/>
    </source>
</evidence>
<feature type="domain" description="Poly(A) RNA polymerase mitochondrial-like central palm" evidence="9">
    <location>
        <begin position="100"/>
        <end position="298"/>
    </location>
</feature>
<reference evidence="10" key="1">
    <citation type="submission" date="2023-06" db="EMBL/GenBank/DDBJ databases">
        <authorList>
            <person name="Kurt Z."/>
        </authorList>
    </citation>
    <scope>NUCLEOTIDE SEQUENCE</scope>
</reference>
<dbReference type="GO" id="GO:0016779">
    <property type="term" value="F:nucleotidyltransferase activity"/>
    <property type="evidence" value="ECO:0007669"/>
    <property type="project" value="TreeGrafter"/>
</dbReference>
<evidence type="ECO:0000259" key="9">
    <source>
        <dbReference type="Pfam" id="PF22600"/>
    </source>
</evidence>
<dbReference type="GO" id="GO:0046872">
    <property type="term" value="F:metal ion binding"/>
    <property type="evidence" value="ECO:0007669"/>
    <property type="project" value="UniProtKB-KW"/>
</dbReference>
<feature type="domain" description="PAP-associated" evidence="8">
    <location>
        <begin position="381"/>
        <end position="419"/>
    </location>
</feature>
<keyword evidence="6" id="KW-0479">Metal-binding</keyword>
<evidence type="ECO:0000256" key="5">
    <source>
        <dbReference type="ARBA" id="ARBA00022679"/>
    </source>
</evidence>
<evidence type="ECO:0000256" key="1">
    <source>
        <dbReference type="ARBA" id="ARBA00001936"/>
    </source>
</evidence>
<comment type="caution">
    <text evidence="10">The sequence shown here is derived from an EMBL/GenBank/DDBJ whole genome shotgun (WGS) entry which is preliminary data.</text>
</comment>
<evidence type="ECO:0000259" key="8">
    <source>
        <dbReference type="Pfam" id="PF03828"/>
    </source>
</evidence>
<proteinExistence type="predicted"/>
<evidence type="ECO:0000256" key="6">
    <source>
        <dbReference type="ARBA" id="ARBA00022723"/>
    </source>
</evidence>
<evidence type="ECO:0000313" key="12">
    <source>
        <dbReference type="Proteomes" id="UP001642409"/>
    </source>
</evidence>
<keyword evidence="4" id="KW-0963">Cytoplasm</keyword>
<comment type="cofactor">
    <cofactor evidence="1">
        <name>Mn(2+)</name>
        <dbReference type="ChEBI" id="CHEBI:29035"/>
    </cofactor>
</comment>
<dbReference type="InterPro" id="IPR054708">
    <property type="entry name" value="MTPAP-like_central"/>
</dbReference>
<dbReference type="PANTHER" id="PTHR12271:SF40">
    <property type="entry name" value="POLY(A) RNA POLYMERASE GLD2"/>
    <property type="match status" value="1"/>
</dbReference>
<keyword evidence="7" id="KW-0460">Magnesium</keyword>
<evidence type="ECO:0000313" key="11">
    <source>
        <dbReference type="EMBL" id="CAL6019527.1"/>
    </source>
</evidence>
<dbReference type="Pfam" id="PF22600">
    <property type="entry name" value="MTPAP-like_central"/>
    <property type="match status" value="1"/>
</dbReference>
<evidence type="ECO:0000256" key="4">
    <source>
        <dbReference type="ARBA" id="ARBA00022490"/>
    </source>
</evidence>
<dbReference type="SUPFAM" id="SSF81631">
    <property type="entry name" value="PAP/OAS1 substrate-binding domain"/>
    <property type="match status" value="1"/>
</dbReference>
<reference evidence="11 12" key="2">
    <citation type="submission" date="2024-07" db="EMBL/GenBank/DDBJ databases">
        <authorList>
            <person name="Akdeniz Z."/>
        </authorList>
    </citation>
    <scope>NUCLEOTIDE SEQUENCE [LARGE SCALE GENOMIC DNA]</scope>
</reference>
<keyword evidence="12" id="KW-1185">Reference proteome</keyword>
<evidence type="ECO:0000313" key="10">
    <source>
        <dbReference type="EMBL" id="CAI9944093.1"/>
    </source>
</evidence>
<comment type="cofactor">
    <cofactor evidence="2">
        <name>Mg(2+)</name>
        <dbReference type="ChEBI" id="CHEBI:18420"/>
    </cofactor>
</comment>
<dbReference type="Pfam" id="PF03828">
    <property type="entry name" value="PAP_assoc"/>
    <property type="match status" value="1"/>
</dbReference>
<dbReference type="Proteomes" id="UP001642409">
    <property type="component" value="Unassembled WGS sequence"/>
</dbReference>
<gene>
    <name evidence="11" type="ORF">HINF_LOCUS26991</name>
    <name evidence="10" type="ORF">HINF_LOCUS31738</name>
</gene>
<dbReference type="InterPro" id="IPR043519">
    <property type="entry name" value="NT_sf"/>
</dbReference>
<dbReference type="AlphaFoldDB" id="A0AA86PSJ5"/>
<dbReference type="EMBL" id="CATOUU010000721">
    <property type="protein sequence ID" value="CAI9944093.1"/>
    <property type="molecule type" value="Genomic_DNA"/>
</dbReference>
<dbReference type="InterPro" id="IPR002058">
    <property type="entry name" value="PAP_assoc"/>
</dbReference>
<name>A0AA86PSJ5_9EUKA</name>
<keyword evidence="5" id="KW-0808">Transferase</keyword>
<evidence type="ECO:0000256" key="3">
    <source>
        <dbReference type="ARBA" id="ARBA00004496"/>
    </source>
</evidence>
<dbReference type="GO" id="GO:0005737">
    <property type="term" value="C:cytoplasm"/>
    <property type="evidence" value="ECO:0007669"/>
    <property type="project" value="UniProtKB-SubCell"/>
</dbReference>
<dbReference type="EMBL" id="CAXDID020000083">
    <property type="protein sequence ID" value="CAL6019527.1"/>
    <property type="molecule type" value="Genomic_DNA"/>
</dbReference>
<protein>
    <submittedName>
        <fullName evidence="10">DNA polymerase sigma</fullName>
    </submittedName>
    <submittedName>
        <fullName evidence="11">DNA_polymerase sigma</fullName>
    </submittedName>
</protein>
<accession>A0AA86PSJ5</accession>
<sequence>MDTNIEIPDAPPGLVEDDIYIDIQECSYYDQFTGPIRPDDMENIPQLKKSCFPPFSVGRKIDPLPHPIEDGQIRSIGNKISGMVKKQEERTIPKSLVQMTKSYIQKKITTVIPDLQVEVFGGSVNGLSTLGGDVDCTVIVNNIEDIEVQSCKILLQNPEYLSKNAIQLADYVSTLEQQQICEQEIANALKQNEIAVMDQALVTKRDKWRKCIILAALGTAFDRQEISDFVFRARVPVIKLVLRFDKAQNQMISHAEYIEQFKANKNMVPQNIVLFSVDMCLNNLLPVQNTALIGEYCQCASIMSQMVLFLKEWLNKRDLSQKTDPSNINSYMVILLVIFYLQQTDNLPVLQATPKIKLVQNYNCAFVQSRYKSLQYSPDDLARHILGFFQFYGYIFNFDTSVVSIRTGRSQNRLEKNWFGQRGDFAPQFKEHCHYVTGYSSSCSLTEKQAQEMLPQFYNVIAHPYQVIPNMVNQNCFFCVEDPFELNVNVARTVDFQQLKLLKIEFKRAFSVLRRQAGDCVEWLLLSPKVDPPGTFPTNSFKKLKEKQKEVERGADIKVEMGTVVKSNVSFKFSLTANKTE</sequence>